<dbReference type="Proteomes" id="UP001303667">
    <property type="component" value="Segment"/>
</dbReference>
<protein>
    <submittedName>
        <fullName evidence="1">Uncharacterized protein</fullName>
    </submittedName>
</protein>
<name>A0AA96GS58_9CAUD</name>
<keyword evidence="2" id="KW-1185">Reference proteome</keyword>
<organism evidence="1 2">
    <name type="scientific">Arthrobacter phage Wyborn</name>
    <dbReference type="NCBI Taxonomy" id="3059067"/>
    <lineage>
        <taxon>Viruses</taxon>
        <taxon>Duplodnaviria</taxon>
        <taxon>Heunggongvirae</taxon>
        <taxon>Uroviricota</taxon>
        <taxon>Caudoviricetes</taxon>
        <taxon>Berryhillviridae</taxon>
        <taxon>Sicariusvirus</taxon>
        <taxon>Sicariusvirus wyborn</taxon>
    </lineage>
</organism>
<evidence type="ECO:0000313" key="2">
    <source>
        <dbReference type="Proteomes" id="UP001303667"/>
    </source>
</evidence>
<sequence length="150" mass="16833">MNAQQKLAAEIESAQSAIRAVRPQISWTFTGETHVDPKDRVWLQATANGAPVWSRFNGEDVVSEFDTFDIDDSARREGREATVEEVQRAAASSLEGSTYARTYELKRSDSQGTQHVHKFYRDGLQVYVRGFVSRTCAISLTVGHELDFFA</sequence>
<accession>A0AA96GS58</accession>
<evidence type="ECO:0000313" key="1">
    <source>
        <dbReference type="EMBL" id="WNM67319.1"/>
    </source>
</evidence>
<reference evidence="1 2" key="1">
    <citation type="submission" date="2023-08" db="EMBL/GenBank/DDBJ databases">
        <authorList>
            <person name="Beyer A.R."/>
            <person name="Brown C."/>
            <person name="Garland D.S."/>
            <person name="Funderburk A."/>
            <person name="Uzochukwu B."/>
            <person name="Ko C."/>
            <person name="Russell D.A."/>
            <person name="Jacobs-Sera D."/>
            <person name="Hatfull G.F."/>
        </authorList>
    </citation>
    <scope>NUCLEOTIDE SEQUENCE [LARGE SCALE GENOMIC DNA]</scope>
</reference>
<gene>
    <name evidence="1" type="primary">76</name>
    <name evidence="1" type="ORF">SEA_WYBORN_76</name>
</gene>
<proteinExistence type="predicted"/>
<dbReference type="EMBL" id="OR475274">
    <property type="protein sequence ID" value="WNM67319.1"/>
    <property type="molecule type" value="Genomic_DNA"/>
</dbReference>